<dbReference type="EMBL" id="CP003542">
    <property type="protein sequence ID" value="AFP83679.1"/>
    <property type="molecule type" value="Genomic_DNA"/>
</dbReference>
<dbReference type="Proteomes" id="UP000003931">
    <property type="component" value="Chromosome"/>
</dbReference>
<dbReference type="SUPFAM" id="SSF51730">
    <property type="entry name" value="FAD-linked oxidoreductase"/>
    <property type="match status" value="1"/>
</dbReference>
<dbReference type="PATRIC" id="fig|1202537.3.peg.14"/>
<evidence type="ECO:0000256" key="2">
    <source>
        <dbReference type="ARBA" id="ARBA00004777"/>
    </source>
</evidence>
<proteinExistence type="inferred from homology"/>
<dbReference type="UniPathway" id="UPA00193"/>
<dbReference type="InterPro" id="IPR029041">
    <property type="entry name" value="FAD-linked_oxidoreductase-like"/>
</dbReference>
<dbReference type="InterPro" id="IPR003171">
    <property type="entry name" value="Mehydrof_redctse-like"/>
</dbReference>
<keyword evidence="4 9" id="KW-0285">Flavoprotein</keyword>
<keyword evidence="5 9" id="KW-0274">FAD</keyword>
<evidence type="ECO:0000256" key="6">
    <source>
        <dbReference type="ARBA" id="ARBA00023002"/>
    </source>
</evidence>
<keyword evidence="6 9" id="KW-0560">Oxidoreductase</keyword>
<name>J7GT49_CARRU</name>
<protein>
    <recommendedName>
        <fullName evidence="9">Methylenetetrahydrofolate reductase</fullName>
    </recommendedName>
</protein>
<dbReference type="STRING" id="1202537.A33Y_014"/>
<comment type="catalytic activity">
    <reaction evidence="8">
        <text>(6S)-5-methyl-5,6,7,8-tetrahydrofolate + NAD(+) = (6R)-5,10-methylene-5,6,7,8-tetrahydrofolate + NADH + H(+)</text>
        <dbReference type="Rhea" id="RHEA:19821"/>
        <dbReference type="ChEBI" id="CHEBI:15378"/>
        <dbReference type="ChEBI" id="CHEBI:15636"/>
        <dbReference type="ChEBI" id="CHEBI:18608"/>
        <dbReference type="ChEBI" id="CHEBI:57540"/>
        <dbReference type="ChEBI" id="CHEBI:57945"/>
        <dbReference type="EC" id="1.5.1.54"/>
    </reaction>
    <physiologicalReaction direction="right-to-left" evidence="8">
        <dbReference type="Rhea" id="RHEA:19823"/>
    </physiologicalReaction>
</comment>
<dbReference type="GO" id="GO:0005829">
    <property type="term" value="C:cytosol"/>
    <property type="evidence" value="ECO:0007669"/>
    <property type="project" value="TreeGrafter"/>
</dbReference>
<evidence type="ECO:0000256" key="1">
    <source>
        <dbReference type="ARBA" id="ARBA00001974"/>
    </source>
</evidence>
<dbReference type="RefSeq" id="WP_014886980.1">
    <property type="nucleotide sequence ID" value="NC_018415.1"/>
</dbReference>
<dbReference type="PANTHER" id="PTHR45754">
    <property type="entry name" value="METHYLENETETRAHYDROFOLATE REDUCTASE"/>
    <property type="match status" value="1"/>
</dbReference>
<dbReference type="Gene3D" id="3.20.20.220">
    <property type="match status" value="1"/>
</dbReference>
<dbReference type="KEGG" id="crc:A33Y_014"/>
<dbReference type="HOGENOM" id="CLU_1159432_0_0_6"/>
<dbReference type="AlphaFoldDB" id="J7GT49"/>
<gene>
    <name evidence="10" type="primary">metF</name>
    <name evidence="10" type="ORF">A33Y_014</name>
</gene>
<evidence type="ECO:0000256" key="9">
    <source>
        <dbReference type="RuleBase" id="RU003862"/>
    </source>
</evidence>
<evidence type="ECO:0000313" key="10">
    <source>
        <dbReference type="EMBL" id="AFP83679.1"/>
    </source>
</evidence>
<sequence length="236" mass="28603">MKQISFELFPTFYCINNLIEKINMVKPNFISITCGKIDNYLFIKKNINFFKIKIVPHLICNELNKIIIKIILFIKLNIYNFLIITGDNYKLNSFYFVKNIRNLFGHTIKIFSSIYSENHKLSINLNKEILFIYKKNKIGINCYFSQFFFNYNIINYFLKIINKTGIKKTIIIGIFPKKKINEVLIFSNYCKVEISNWITKNYYFFNLKNYYLKNIKNKNFHFYTFNNIKNLNYYFK</sequence>
<dbReference type="Pfam" id="PF02219">
    <property type="entry name" value="MTHFR"/>
    <property type="match status" value="1"/>
</dbReference>
<evidence type="ECO:0000256" key="8">
    <source>
        <dbReference type="ARBA" id="ARBA00048628"/>
    </source>
</evidence>
<dbReference type="OrthoDB" id="9812555at2"/>
<dbReference type="GO" id="GO:0009086">
    <property type="term" value="P:methionine biosynthetic process"/>
    <property type="evidence" value="ECO:0007669"/>
    <property type="project" value="TreeGrafter"/>
</dbReference>
<dbReference type="GO" id="GO:0071949">
    <property type="term" value="F:FAD binding"/>
    <property type="evidence" value="ECO:0007669"/>
    <property type="project" value="TreeGrafter"/>
</dbReference>
<comment type="pathway">
    <text evidence="2 9">One-carbon metabolism; tetrahydrofolate interconversion.</text>
</comment>
<evidence type="ECO:0000256" key="4">
    <source>
        <dbReference type="ARBA" id="ARBA00022630"/>
    </source>
</evidence>
<accession>J7GT49</accession>
<evidence type="ECO:0000256" key="3">
    <source>
        <dbReference type="ARBA" id="ARBA00006743"/>
    </source>
</evidence>
<comment type="similarity">
    <text evidence="3 9">Belongs to the methylenetetrahydrofolate reductase family.</text>
</comment>
<evidence type="ECO:0000313" key="11">
    <source>
        <dbReference type="Proteomes" id="UP000003931"/>
    </source>
</evidence>
<dbReference type="GO" id="GO:0035999">
    <property type="term" value="P:tetrahydrofolate interconversion"/>
    <property type="evidence" value="ECO:0007669"/>
    <property type="project" value="UniProtKB-UniPathway"/>
</dbReference>
<evidence type="ECO:0000256" key="7">
    <source>
        <dbReference type="ARBA" id="ARBA00034478"/>
    </source>
</evidence>
<comment type="pathway">
    <text evidence="7">Amino-acid biosynthesis; L-methionine biosynthesis via de novo pathway.</text>
</comment>
<organism evidence="10 11">
    <name type="scientific">Candidatus Carsonella ruddii CS isolate Thao2000</name>
    <dbReference type="NCBI Taxonomy" id="1202537"/>
    <lineage>
        <taxon>Bacteria</taxon>
        <taxon>Pseudomonadati</taxon>
        <taxon>Pseudomonadota</taxon>
        <taxon>Gammaproteobacteria</taxon>
        <taxon>Oceanospirillales</taxon>
        <taxon>Halomonadaceae</taxon>
        <taxon>Zymobacter group</taxon>
        <taxon>Candidatus Carsonella</taxon>
    </lineage>
</organism>
<dbReference type="PANTHER" id="PTHR45754:SF3">
    <property type="entry name" value="METHYLENETETRAHYDROFOLATE REDUCTASE (NADPH)"/>
    <property type="match status" value="1"/>
</dbReference>
<dbReference type="GO" id="GO:0106312">
    <property type="term" value="F:methylenetetrahydrofolate reductase (NADH) activity"/>
    <property type="evidence" value="ECO:0007669"/>
    <property type="project" value="UniProtKB-EC"/>
</dbReference>
<comment type="cofactor">
    <cofactor evidence="1 9">
        <name>FAD</name>
        <dbReference type="ChEBI" id="CHEBI:57692"/>
    </cofactor>
</comment>
<evidence type="ECO:0000256" key="5">
    <source>
        <dbReference type="ARBA" id="ARBA00022827"/>
    </source>
</evidence>
<reference evidence="10 11" key="1">
    <citation type="journal article" date="2012" name="Mol. Biol. Evol.">
        <title>Genome reduction and co-evolution between the primary and secondary bacterial symbionts of psyllids.</title>
        <authorList>
            <person name="Sloan D.B."/>
            <person name="Moran N.A."/>
        </authorList>
    </citation>
    <scope>NUCLEOTIDE SEQUENCE [LARGE SCALE GENOMIC DNA]</scope>
    <source>
        <strain evidence="10 11">CS</strain>
    </source>
</reference>